<evidence type="ECO:0000313" key="1">
    <source>
        <dbReference type="EMBL" id="KMW69652.1"/>
    </source>
</evidence>
<dbReference type="Proteomes" id="UP000007802">
    <property type="component" value="Unassembled WGS sequence"/>
</dbReference>
<reference evidence="1" key="1">
    <citation type="submission" date="2010-03" db="EMBL/GenBank/DDBJ databases">
        <title>Annotation of Blastomyces dermatitidis strain ATCC 18188.</title>
        <authorList>
            <consortium name="The Broad Institute Genome Sequencing Platform"/>
            <consortium name="Broad Institute Genome Sequencing Center for Infectious Disease."/>
            <person name="Cuomo C."/>
            <person name="Klein B."/>
            <person name="Sullivan T."/>
            <person name="Heitman J."/>
            <person name="Young S."/>
            <person name="Zeng Q."/>
            <person name="Gargeya S."/>
            <person name="Alvarado L."/>
            <person name="Berlin A.M."/>
            <person name="Chapman S.B."/>
            <person name="Chen Z."/>
            <person name="Freedman E."/>
            <person name="Gellesch M."/>
            <person name="Goldberg J."/>
            <person name="Griggs A."/>
            <person name="Gujja S."/>
            <person name="Heilman E."/>
            <person name="Heiman D."/>
            <person name="Howarth C."/>
            <person name="Mehta T."/>
            <person name="Neiman D."/>
            <person name="Pearson M."/>
            <person name="Roberts A."/>
            <person name="Saif S."/>
            <person name="Shea T."/>
            <person name="Shenoy N."/>
            <person name="Sisk P."/>
            <person name="Stolte C."/>
            <person name="Sykes S."/>
            <person name="White J."/>
            <person name="Yandava C."/>
            <person name="Haas B."/>
            <person name="Nusbaum C."/>
            <person name="Birren B."/>
        </authorList>
    </citation>
    <scope>NUCLEOTIDE SEQUENCE</scope>
    <source>
        <strain evidence="1">ATCC 18188</strain>
    </source>
</reference>
<organism evidence="1">
    <name type="scientific">Ajellomyces dermatitidis (strain ATCC 18188 / CBS 674.68)</name>
    <name type="common">Blastomyces dermatitidis</name>
    <dbReference type="NCBI Taxonomy" id="653446"/>
    <lineage>
        <taxon>Eukaryota</taxon>
        <taxon>Fungi</taxon>
        <taxon>Dikarya</taxon>
        <taxon>Ascomycota</taxon>
        <taxon>Pezizomycotina</taxon>
        <taxon>Eurotiomycetes</taxon>
        <taxon>Eurotiomycetidae</taxon>
        <taxon>Onygenales</taxon>
        <taxon>Ajellomycetaceae</taxon>
        <taxon>Blastomyces</taxon>
    </lineage>
</organism>
<dbReference type="AlphaFoldDB" id="A0A0J9EUH1"/>
<gene>
    <name evidence="1" type="ORF">BDDG_13800</name>
</gene>
<protein>
    <submittedName>
        <fullName evidence="1">Uncharacterized protein</fullName>
    </submittedName>
</protein>
<sequence length="114" mass="12959">MVMIMSVTSLTPRVMVISMISLIPRGYGFDYGYGFVKSDLRIHSIFDIGIVIGIVIGHHYQDFWCSCHSTEQYAVSEWRLHCSLSYLRVLEDYLGLDYSCCLRAVIDVGKDPAI</sequence>
<accession>A0A0J9EUH1</accession>
<dbReference type="EMBL" id="GG750789">
    <property type="protein sequence ID" value="KMW69652.1"/>
    <property type="molecule type" value="Genomic_DNA"/>
</dbReference>
<proteinExistence type="predicted"/>
<name>A0A0J9EUH1_AJEDA</name>